<keyword evidence="1" id="KW-1133">Transmembrane helix</keyword>
<dbReference type="AlphaFoldDB" id="A0A7S0I0S9"/>
<protein>
    <submittedName>
        <fullName evidence="2">Uncharacterized protein</fullName>
    </submittedName>
</protein>
<feature type="transmembrane region" description="Helical" evidence="1">
    <location>
        <begin position="20"/>
        <end position="38"/>
    </location>
</feature>
<accession>A0A7S0I0S9</accession>
<dbReference type="InterPro" id="IPR006747">
    <property type="entry name" value="DUF599"/>
</dbReference>
<dbReference type="Pfam" id="PF04654">
    <property type="entry name" value="DUF599"/>
    <property type="match status" value="1"/>
</dbReference>
<proteinExistence type="predicted"/>
<dbReference type="EMBL" id="HBEO01034287">
    <property type="protein sequence ID" value="CAD8507568.1"/>
    <property type="molecule type" value="Transcribed_RNA"/>
</dbReference>
<keyword evidence="1" id="KW-0812">Transmembrane</keyword>
<gene>
    <name evidence="2" type="ORF">HPHI1048_LOCUS23194</name>
</gene>
<evidence type="ECO:0000313" key="2">
    <source>
        <dbReference type="EMBL" id="CAD8507568.1"/>
    </source>
</evidence>
<sequence length="274" mass="30897">MGSAIQECGGTMKLMDSRESIAVILGFSFVVLYHITFFRTHEKTIFGFGRRWRVRWMNSMTTDDKFNLLCVQSMRNEIQVVTCIGDVAFSALALIVTVSTALDLHCHLRVLSDGDPLTGGYRLDIHPLTKIGVLCTLLAGIVACTFQACELLNRMTVIGQCTSTEIQEELPPVLSETCNRYAVFMWLTQRLLIFTFPILGWMFGPTLLCVTSLLCTLFTSIFVDKLFQRRLDKGIHCSEVGIDMIALRAQGEEDKVTGWEAEDKQLLRHDELAR</sequence>
<organism evidence="2">
    <name type="scientific">Hanusia phi</name>
    <dbReference type="NCBI Taxonomy" id="3032"/>
    <lineage>
        <taxon>Eukaryota</taxon>
        <taxon>Cryptophyceae</taxon>
        <taxon>Pyrenomonadales</taxon>
        <taxon>Geminigeraceae</taxon>
        <taxon>Hanusia</taxon>
    </lineage>
</organism>
<reference evidence="2" key="1">
    <citation type="submission" date="2021-01" db="EMBL/GenBank/DDBJ databases">
        <authorList>
            <person name="Corre E."/>
            <person name="Pelletier E."/>
            <person name="Niang G."/>
            <person name="Scheremetjew M."/>
            <person name="Finn R."/>
            <person name="Kale V."/>
            <person name="Holt S."/>
            <person name="Cochrane G."/>
            <person name="Meng A."/>
            <person name="Brown T."/>
            <person name="Cohen L."/>
        </authorList>
    </citation>
    <scope>NUCLEOTIDE SEQUENCE</scope>
    <source>
        <strain evidence="2">CCMP325</strain>
    </source>
</reference>
<keyword evidence="1" id="KW-0472">Membrane</keyword>
<evidence type="ECO:0000256" key="1">
    <source>
        <dbReference type="SAM" id="Phobius"/>
    </source>
</evidence>
<feature type="transmembrane region" description="Helical" evidence="1">
    <location>
        <begin position="198"/>
        <end position="223"/>
    </location>
</feature>
<name>A0A7S0I0S9_9CRYP</name>